<keyword evidence="2" id="KW-1185">Reference proteome</keyword>
<organism evidence="1 2">
    <name type="scientific">Bacillus inaquosorum KCTC 13429</name>
    <dbReference type="NCBI Taxonomy" id="1236548"/>
    <lineage>
        <taxon>Bacteria</taxon>
        <taxon>Bacillati</taxon>
        <taxon>Bacillota</taxon>
        <taxon>Bacilli</taxon>
        <taxon>Bacillales</taxon>
        <taxon>Bacillaceae</taxon>
        <taxon>Bacillus</taxon>
    </lineage>
</organism>
<name>A0A9W5LIT2_9BACI</name>
<evidence type="ECO:0000313" key="1">
    <source>
        <dbReference type="EMBL" id="ELS61538.1"/>
    </source>
</evidence>
<reference evidence="1 2" key="1">
    <citation type="journal article" date="2014" name="Syst. Appl. Microbiol.">
        <title>Genomic insights into the taxonomic status of the three subspecies of Bacillus subtilis.</title>
        <authorList>
            <person name="Yi H."/>
            <person name="Chun J."/>
            <person name="Cha C.J."/>
        </authorList>
    </citation>
    <scope>NUCLEOTIDE SEQUENCE [LARGE SCALE GENOMIC DNA]</scope>
    <source>
        <strain evidence="1 2">KCTC 13429</strain>
    </source>
</reference>
<dbReference type="EMBL" id="AMXN01000003">
    <property type="protein sequence ID" value="ELS61538.1"/>
    <property type="molecule type" value="Genomic_DNA"/>
</dbReference>
<comment type="caution">
    <text evidence="1">The sequence shown here is derived from an EMBL/GenBank/DDBJ whole genome shotgun (WGS) entry which is preliminary data.</text>
</comment>
<gene>
    <name evidence="1" type="ORF">BSI_19110</name>
</gene>
<dbReference type="AlphaFoldDB" id="A0A9W5LIT2"/>
<dbReference type="Proteomes" id="UP000011182">
    <property type="component" value="Unassembled WGS sequence"/>
</dbReference>
<protein>
    <submittedName>
        <fullName evidence="1">Uncharacterized protein</fullName>
    </submittedName>
</protein>
<sequence>MKKAQSDCDAGSKVNMKHRLRQPMFFYMKKAHVLIHRYFLLIIR</sequence>
<proteinExistence type="predicted"/>
<evidence type="ECO:0000313" key="2">
    <source>
        <dbReference type="Proteomes" id="UP000011182"/>
    </source>
</evidence>
<accession>A0A9W5LIT2</accession>